<accession>A0A6I4MFB9</accession>
<dbReference type="Proteomes" id="UP000462055">
    <property type="component" value="Unassembled WGS sequence"/>
</dbReference>
<dbReference type="AlphaFoldDB" id="A0A6I4MFB9"/>
<reference evidence="3" key="1">
    <citation type="submission" date="2019-12" db="EMBL/GenBank/DDBJ databases">
        <title>Actinomadura physcomitrii sp. nov., a novel actinomycete isolated from moss [Physcomitrium sphaericum (Ludw) Fuernr].</title>
        <authorList>
            <person name="Zhuang X."/>
        </authorList>
    </citation>
    <scope>NUCLEOTIDE SEQUENCE [LARGE SCALE GENOMIC DNA]</scope>
    <source>
        <strain evidence="3">LD22</strain>
    </source>
</reference>
<comment type="similarity">
    <text evidence="1">Belongs to the ATP-dependent AMP-binding enzyme family.</text>
</comment>
<comment type="caution">
    <text evidence="3">The sequence shown here is derived from an EMBL/GenBank/DDBJ whole genome shotgun (WGS) entry which is preliminary data.</text>
</comment>
<dbReference type="Pfam" id="PF00501">
    <property type="entry name" value="AMP-binding"/>
    <property type="match status" value="1"/>
</dbReference>
<dbReference type="GO" id="GO:0031956">
    <property type="term" value="F:medium-chain fatty acid-CoA ligase activity"/>
    <property type="evidence" value="ECO:0007669"/>
    <property type="project" value="TreeGrafter"/>
</dbReference>
<gene>
    <name evidence="3" type="ORF">F8568_023325</name>
</gene>
<sequence length="589" mass="62181">MQLFATPDTRAERHPGGSIVLESGLPLGPVAGNMAVPFREGVLAHPDRLLVAERDGAAWRRVTWGEAGRLVDGLAQALIDRDAAGRPVMILSGNSVEHLLLTLACFTVGSPAVPVSTAYSLLDPAFTKLRAMTALVKPAVMFADDPPAYAGALEVVGAQAISGRDELHRWARTTPTSAVAERAASVGPDTIAKILFTSGSTGLPKGVVNTHLMLCSNQAMLRRIWPFLADEPPVMLDWLPWSHTFGGNHNLGLAIANGGSLYIDDGRPGPDAVKRTVANLAEVRPTVYFNVPAGYASLLPHLDGDREFAEAFFSRMRFVFFAAAALPQQVWDGIGKVAASVGAQAVMTTSWGATETAPAATSAYYASGRSDCIGVPLPGVSIKLAPVGPKLEIRVKGPSVTPGYYENPEKTREAFDEEGYYRTGDAVRPVDEDDPGRGLVFDGRINEDFKLSSGTWVSVGTLRPALLSACDGLVADAVLTGQDRDCVGALVWLNQAKARTLAGGGTPAEAAAVRDALAGALRRLNGDGAGSSRRIARILILEEAASLAHGEITDKGYINQRAVLDRRAELVELLHADPADPAVILPAPG</sequence>
<dbReference type="Gene3D" id="3.40.50.12780">
    <property type="entry name" value="N-terminal domain of ligase-like"/>
    <property type="match status" value="1"/>
</dbReference>
<organism evidence="3 4">
    <name type="scientific">Actinomadura physcomitrii</name>
    <dbReference type="NCBI Taxonomy" id="2650748"/>
    <lineage>
        <taxon>Bacteria</taxon>
        <taxon>Bacillati</taxon>
        <taxon>Actinomycetota</taxon>
        <taxon>Actinomycetes</taxon>
        <taxon>Streptosporangiales</taxon>
        <taxon>Thermomonosporaceae</taxon>
        <taxon>Actinomadura</taxon>
    </lineage>
</organism>
<evidence type="ECO:0000313" key="3">
    <source>
        <dbReference type="EMBL" id="MWA03255.1"/>
    </source>
</evidence>
<feature type="domain" description="AMP-dependent synthetase/ligase" evidence="2">
    <location>
        <begin position="41"/>
        <end position="405"/>
    </location>
</feature>
<dbReference type="PROSITE" id="PS00455">
    <property type="entry name" value="AMP_BINDING"/>
    <property type="match status" value="1"/>
</dbReference>
<evidence type="ECO:0000259" key="2">
    <source>
        <dbReference type="Pfam" id="PF00501"/>
    </source>
</evidence>
<keyword evidence="4" id="KW-1185">Reference proteome</keyword>
<proteinExistence type="inferred from homology"/>
<dbReference type="SUPFAM" id="SSF56801">
    <property type="entry name" value="Acetyl-CoA synthetase-like"/>
    <property type="match status" value="1"/>
</dbReference>
<dbReference type="InterPro" id="IPR042099">
    <property type="entry name" value="ANL_N_sf"/>
</dbReference>
<dbReference type="GO" id="GO:0006631">
    <property type="term" value="P:fatty acid metabolic process"/>
    <property type="evidence" value="ECO:0007669"/>
    <property type="project" value="TreeGrafter"/>
</dbReference>
<evidence type="ECO:0000256" key="1">
    <source>
        <dbReference type="ARBA" id="ARBA00006432"/>
    </source>
</evidence>
<protein>
    <submittedName>
        <fullName evidence="3">AMP-binding protein</fullName>
    </submittedName>
</protein>
<dbReference type="EMBL" id="WBMS02000018">
    <property type="protein sequence ID" value="MWA03255.1"/>
    <property type="molecule type" value="Genomic_DNA"/>
</dbReference>
<dbReference type="InterPro" id="IPR020845">
    <property type="entry name" value="AMP-binding_CS"/>
</dbReference>
<name>A0A6I4MFB9_9ACTN</name>
<dbReference type="RefSeq" id="WP_151595794.1">
    <property type="nucleotide sequence ID" value="NZ_WBMS02000018.1"/>
</dbReference>
<dbReference type="PANTHER" id="PTHR43201:SF8">
    <property type="entry name" value="ACYL-COA SYNTHETASE FAMILY MEMBER 3"/>
    <property type="match status" value="1"/>
</dbReference>
<evidence type="ECO:0000313" key="4">
    <source>
        <dbReference type="Proteomes" id="UP000462055"/>
    </source>
</evidence>
<dbReference type="InterPro" id="IPR000873">
    <property type="entry name" value="AMP-dep_synth/lig_dom"/>
</dbReference>
<dbReference type="PANTHER" id="PTHR43201">
    <property type="entry name" value="ACYL-COA SYNTHETASE"/>
    <property type="match status" value="1"/>
</dbReference>